<dbReference type="AlphaFoldDB" id="A0A0S7BJL6"/>
<evidence type="ECO:0000313" key="3">
    <source>
        <dbReference type="EMBL" id="GAP40549.1"/>
    </source>
</evidence>
<dbReference type="PANTHER" id="PTHR14969">
    <property type="entry name" value="SPHINGOSINE-1-PHOSPHATE PHOSPHOHYDROLASE"/>
    <property type="match status" value="1"/>
</dbReference>
<dbReference type="InterPro" id="IPR000326">
    <property type="entry name" value="PAP2/HPO"/>
</dbReference>
<evidence type="ECO:0000313" key="4">
    <source>
        <dbReference type="Proteomes" id="UP000053370"/>
    </source>
</evidence>
<dbReference type="CDD" id="cd03392">
    <property type="entry name" value="PAP2_like_2"/>
    <property type="match status" value="1"/>
</dbReference>
<dbReference type="Pfam" id="PF01569">
    <property type="entry name" value="PAP2"/>
    <property type="match status" value="1"/>
</dbReference>
<sequence length="226" mass="25191">MEFTWIATWLNTAFASFDFAIMNAMHSLAQTTGGILSPVMKGISLIGEKGLLIFLTAAILMCFSTTRKTGICLFGAVCCGALISNVLIKDEVARLRPFESGTIFKSWWQYIGAPFEEDFSFPSGHVTAAMSGMMALYFARGKKFLIPAVVYVLLMSISRIYLMVHYPSDVIAALLIGLFSAGIAYTITRNTYKILVKYQKIRFCSFVLKFDLRHLISHLLMSDSIQ</sequence>
<protein>
    <submittedName>
        <fullName evidence="3">Membrane-associated phospholipid phosphatase</fullName>
    </submittedName>
</protein>
<feature type="transmembrane region" description="Helical" evidence="1">
    <location>
        <begin position="119"/>
        <end position="138"/>
    </location>
</feature>
<dbReference type="PANTHER" id="PTHR14969:SF13">
    <property type="entry name" value="AT30094P"/>
    <property type="match status" value="1"/>
</dbReference>
<evidence type="ECO:0000259" key="2">
    <source>
        <dbReference type="SMART" id="SM00014"/>
    </source>
</evidence>
<name>A0A0S7BJL6_9CHLR</name>
<organism evidence="3">
    <name type="scientific">Flexilinea flocculi</name>
    <dbReference type="NCBI Taxonomy" id="1678840"/>
    <lineage>
        <taxon>Bacteria</taxon>
        <taxon>Bacillati</taxon>
        <taxon>Chloroflexota</taxon>
        <taxon>Anaerolineae</taxon>
        <taxon>Anaerolineales</taxon>
        <taxon>Anaerolineaceae</taxon>
        <taxon>Flexilinea</taxon>
    </lineage>
</organism>
<proteinExistence type="predicted"/>
<dbReference type="SUPFAM" id="SSF48317">
    <property type="entry name" value="Acid phosphatase/Vanadium-dependent haloperoxidase"/>
    <property type="match status" value="1"/>
</dbReference>
<reference evidence="3" key="1">
    <citation type="journal article" date="2015" name="Genome Announc.">
        <title>Draft Genome Sequence of Anaerolineae Strain TC1, a Novel Isolate from a Methanogenic Wastewater Treatment System.</title>
        <authorList>
            <person name="Matsuura N."/>
            <person name="Tourlousse D.M."/>
            <person name="Sun L."/>
            <person name="Toyonaga M."/>
            <person name="Kuroda K."/>
            <person name="Ohashi A."/>
            <person name="Cruz R."/>
            <person name="Yamaguchi T."/>
            <person name="Sekiguchi Y."/>
        </authorList>
    </citation>
    <scope>NUCLEOTIDE SEQUENCE [LARGE SCALE GENOMIC DNA]</scope>
    <source>
        <strain evidence="3">TC1</strain>
    </source>
</reference>
<dbReference type="Proteomes" id="UP000053370">
    <property type="component" value="Unassembled WGS sequence"/>
</dbReference>
<keyword evidence="4" id="KW-1185">Reference proteome</keyword>
<dbReference type="EMBL" id="DF968181">
    <property type="protein sequence ID" value="GAP40549.1"/>
    <property type="molecule type" value="Genomic_DNA"/>
</dbReference>
<keyword evidence="1" id="KW-1133">Transmembrane helix</keyword>
<feature type="transmembrane region" description="Helical" evidence="1">
    <location>
        <begin position="170"/>
        <end position="188"/>
    </location>
</feature>
<keyword evidence="1" id="KW-0472">Membrane</keyword>
<keyword evidence="1" id="KW-0812">Transmembrane</keyword>
<dbReference type="RefSeq" id="WP_062279948.1">
    <property type="nucleotide sequence ID" value="NZ_DF968181.1"/>
</dbReference>
<dbReference type="InterPro" id="IPR036938">
    <property type="entry name" value="PAP2/HPO_sf"/>
</dbReference>
<gene>
    <name evidence="3" type="ORF">ATC1_13525</name>
</gene>
<feature type="transmembrane region" description="Helical" evidence="1">
    <location>
        <begin position="39"/>
        <end position="63"/>
    </location>
</feature>
<dbReference type="Gene3D" id="1.20.144.10">
    <property type="entry name" value="Phosphatidic acid phosphatase type 2/haloperoxidase"/>
    <property type="match status" value="1"/>
</dbReference>
<evidence type="ECO:0000256" key="1">
    <source>
        <dbReference type="SAM" id="Phobius"/>
    </source>
</evidence>
<feature type="transmembrane region" description="Helical" evidence="1">
    <location>
        <begin position="145"/>
        <end position="164"/>
    </location>
</feature>
<dbReference type="SMART" id="SM00014">
    <property type="entry name" value="acidPPc"/>
    <property type="match status" value="1"/>
</dbReference>
<feature type="domain" description="Phosphatidic acid phosphatase type 2/haloperoxidase" evidence="2">
    <location>
        <begin position="69"/>
        <end position="185"/>
    </location>
</feature>
<accession>A0A0S7BJL6</accession>
<dbReference type="OrthoDB" id="142078at2"/>
<dbReference type="STRING" id="1678840.ATC1_13525"/>
<feature type="transmembrane region" description="Helical" evidence="1">
    <location>
        <begin position="70"/>
        <end position="88"/>
    </location>
</feature>
<dbReference type="PATRIC" id="fig|1678840.3.peg.1827"/>